<dbReference type="Proteomes" id="UP000034588">
    <property type="component" value="Unassembled WGS sequence"/>
</dbReference>
<accession>A0A0G1VVC5</accession>
<organism evidence="1 2">
    <name type="scientific">Candidatus Gottesmanbacteria bacterium GW2011_GWB1_49_7</name>
    <dbReference type="NCBI Taxonomy" id="1618448"/>
    <lineage>
        <taxon>Bacteria</taxon>
        <taxon>Candidatus Gottesmaniibacteriota</taxon>
    </lineage>
</organism>
<name>A0A0G1VVC5_9BACT</name>
<proteinExistence type="predicted"/>
<gene>
    <name evidence="1" type="ORF">UY48_C0038G0016</name>
</gene>
<reference evidence="1 2" key="1">
    <citation type="journal article" date="2015" name="Nature">
        <title>rRNA introns, odd ribosomes, and small enigmatic genomes across a large radiation of phyla.</title>
        <authorList>
            <person name="Brown C.T."/>
            <person name="Hug L.A."/>
            <person name="Thomas B.C."/>
            <person name="Sharon I."/>
            <person name="Castelle C.J."/>
            <person name="Singh A."/>
            <person name="Wilkins M.J."/>
            <person name="Williams K.H."/>
            <person name="Banfield J.F."/>
        </authorList>
    </citation>
    <scope>NUCLEOTIDE SEQUENCE [LARGE SCALE GENOMIC DNA]</scope>
</reference>
<evidence type="ECO:0000313" key="1">
    <source>
        <dbReference type="EMBL" id="KKW10416.1"/>
    </source>
</evidence>
<sequence length="133" mass="15141">MTATELLLIEAYRQLAEHTKPKCGEACNCQAEFRCCEPEYCNAAIQHAKEYWNVDLPLTRHPTLPGMGLDGCVFAPHFRPLCTAHNCFIGAMGFIIPPDSAWNKRYFALRDQIVVLEDQRLDRDTEEDINVTP</sequence>
<protein>
    <submittedName>
        <fullName evidence="1">Uncharacterized protein</fullName>
    </submittedName>
</protein>
<comment type="caution">
    <text evidence="1">The sequence shown here is derived from an EMBL/GenBank/DDBJ whole genome shotgun (WGS) entry which is preliminary data.</text>
</comment>
<evidence type="ECO:0000313" key="2">
    <source>
        <dbReference type="Proteomes" id="UP000034588"/>
    </source>
</evidence>
<dbReference type="EMBL" id="LCQD01000038">
    <property type="protein sequence ID" value="KKW10416.1"/>
    <property type="molecule type" value="Genomic_DNA"/>
</dbReference>
<dbReference type="AlphaFoldDB" id="A0A0G1VVC5"/>